<gene>
    <name evidence="6" type="ORF">SAMN05421684_4382</name>
</gene>
<evidence type="ECO:0000256" key="5">
    <source>
        <dbReference type="PIRSR" id="PIRSR001227-2"/>
    </source>
</evidence>
<dbReference type="InterPro" id="IPR043146">
    <property type="entry name" value="Penicillin_amidase_N_B-knob"/>
</dbReference>
<dbReference type="InterPro" id="IPR029055">
    <property type="entry name" value="Ntn_hydrolases_N"/>
</dbReference>
<evidence type="ECO:0000256" key="4">
    <source>
        <dbReference type="PIRSR" id="PIRSR001227-1"/>
    </source>
</evidence>
<dbReference type="EMBL" id="FNQB01000002">
    <property type="protein sequence ID" value="SDZ30964.1"/>
    <property type="molecule type" value="Genomic_DNA"/>
</dbReference>
<dbReference type="Pfam" id="PF01804">
    <property type="entry name" value="Penicil_amidase"/>
    <property type="match status" value="1"/>
</dbReference>
<feature type="active site" description="Nucleophile" evidence="4">
    <location>
        <position position="163"/>
    </location>
</feature>
<dbReference type="InterPro" id="IPR002692">
    <property type="entry name" value="S45"/>
</dbReference>
<dbReference type="RefSeq" id="WP_090795619.1">
    <property type="nucleotide sequence ID" value="NZ_BOND01000020.1"/>
</dbReference>
<dbReference type="Proteomes" id="UP000199632">
    <property type="component" value="Unassembled WGS sequence"/>
</dbReference>
<dbReference type="Gene3D" id="1.10.439.10">
    <property type="entry name" value="Penicillin Amidohydrolase, domain 1"/>
    <property type="match status" value="1"/>
</dbReference>
<dbReference type="PANTHER" id="PTHR34218">
    <property type="entry name" value="PEPTIDASE S45 PENICILLIN AMIDASE"/>
    <property type="match status" value="1"/>
</dbReference>
<dbReference type="GO" id="GO:0017000">
    <property type="term" value="P:antibiotic biosynthetic process"/>
    <property type="evidence" value="ECO:0007669"/>
    <property type="project" value="InterPro"/>
</dbReference>
<comment type="cofactor">
    <cofactor evidence="5">
        <name>Ca(2+)</name>
        <dbReference type="ChEBI" id="CHEBI:29108"/>
    </cofactor>
    <text evidence="5">Binds 1 Ca(2+) ion per dimer.</text>
</comment>
<feature type="binding site" evidence="5">
    <location>
        <position position="231"/>
    </location>
    <ligand>
        <name>Ca(2+)</name>
        <dbReference type="ChEBI" id="CHEBI:29108"/>
    </ligand>
</feature>
<dbReference type="PANTHER" id="PTHR34218:SF4">
    <property type="entry name" value="ACYL-HOMOSERINE LACTONE ACYLASE QUIP"/>
    <property type="match status" value="1"/>
</dbReference>
<evidence type="ECO:0000256" key="1">
    <source>
        <dbReference type="ARBA" id="ARBA00006586"/>
    </source>
</evidence>
<dbReference type="GO" id="GO:0016811">
    <property type="term" value="F:hydrolase activity, acting on carbon-nitrogen (but not peptide) bonds, in linear amides"/>
    <property type="evidence" value="ECO:0007669"/>
    <property type="project" value="InterPro"/>
</dbReference>
<keyword evidence="5" id="KW-0479">Metal-binding</keyword>
<name>A0A1H3RZ51_9ACTN</name>
<dbReference type="Gene3D" id="3.60.20.10">
    <property type="entry name" value="Glutamine Phosphoribosylpyrophosphate, subunit 1, domain 1"/>
    <property type="match status" value="1"/>
</dbReference>
<reference evidence="7" key="1">
    <citation type="submission" date="2016-10" db="EMBL/GenBank/DDBJ databases">
        <authorList>
            <person name="Varghese N."/>
            <person name="Submissions S."/>
        </authorList>
    </citation>
    <scope>NUCLEOTIDE SEQUENCE [LARGE SCALE GENOMIC DNA]</scope>
    <source>
        <strain evidence="7">DSM 44718</strain>
    </source>
</reference>
<accession>A0A1H3RZ51</accession>
<evidence type="ECO:0000313" key="7">
    <source>
        <dbReference type="Proteomes" id="UP000199632"/>
    </source>
</evidence>
<dbReference type="InterPro" id="IPR014395">
    <property type="entry name" value="Pen/GL7ACA/AHL_acylase"/>
</dbReference>
<dbReference type="Gene3D" id="1.10.1400.10">
    <property type="match status" value="1"/>
</dbReference>
<proteinExistence type="inferred from homology"/>
<evidence type="ECO:0000313" key="6">
    <source>
        <dbReference type="EMBL" id="SDZ30964.1"/>
    </source>
</evidence>
<organism evidence="6 7">
    <name type="scientific">Asanoa ishikariensis</name>
    <dbReference type="NCBI Taxonomy" id="137265"/>
    <lineage>
        <taxon>Bacteria</taxon>
        <taxon>Bacillati</taxon>
        <taxon>Actinomycetota</taxon>
        <taxon>Actinomycetes</taxon>
        <taxon>Micromonosporales</taxon>
        <taxon>Micromonosporaceae</taxon>
        <taxon>Asanoa</taxon>
    </lineage>
</organism>
<dbReference type="InterPro" id="IPR023343">
    <property type="entry name" value="Penicillin_amidase_dom1"/>
</dbReference>
<feature type="binding site" evidence="5">
    <location>
        <position position="234"/>
    </location>
    <ligand>
        <name>Ca(2+)</name>
        <dbReference type="ChEBI" id="CHEBI:29108"/>
    </ligand>
</feature>
<protein>
    <submittedName>
        <fullName evidence="6">Penicillin amidase</fullName>
    </submittedName>
</protein>
<dbReference type="STRING" id="137265.SAMN05421684_4382"/>
<evidence type="ECO:0000256" key="2">
    <source>
        <dbReference type="ARBA" id="ARBA00022801"/>
    </source>
</evidence>
<keyword evidence="7" id="KW-1185">Reference proteome</keyword>
<dbReference type="PIRSF" id="PIRSF001227">
    <property type="entry name" value="Pen_acylase"/>
    <property type="match status" value="1"/>
</dbReference>
<keyword evidence="5" id="KW-0106">Calcium</keyword>
<dbReference type="SUPFAM" id="SSF56235">
    <property type="entry name" value="N-terminal nucleophile aminohydrolases (Ntn hydrolases)"/>
    <property type="match status" value="1"/>
</dbReference>
<dbReference type="InterPro" id="IPR043147">
    <property type="entry name" value="Penicillin_amidase_A-knob"/>
</dbReference>
<comment type="similarity">
    <text evidence="1">Belongs to the peptidase S45 family.</text>
</comment>
<dbReference type="OrthoDB" id="9759796at2"/>
<keyword evidence="3" id="KW-0865">Zymogen</keyword>
<dbReference type="GO" id="GO:0046872">
    <property type="term" value="F:metal ion binding"/>
    <property type="evidence" value="ECO:0007669"/>
    <property type="project" value="UniProtKB-KW"/>
</dbReference>
<sequence length="645" mass="69150">MKVRRDDWGIPHLWAENADQLAFLQGRVTATDRAWQIEVERLRSEGRLAFVLGPAELPWDRFARRVPLDDTARRCFARLAPATRRWVAAYVDGVNEELRSADAPEFAATAHRPDPWRPWTPLGVFLVQHALFGTFPHKLWRADLAHALGDTSLFTAAGPSGGSNAWAVAGPPPVLAGDPHRLLELPGVYQQIGLACPEFDVIGLAFPGVPGVPHFGHAGGVAWGITNAMADYQDLYREELRRDGGTTWARGPAGWEPVAVHVEHVAVRDGGTEPVEVVETARGPVVDVDRRTGEALSLRTPSRAEAALGFDALLPLLRARSTGDVVDALRSWVEPVNSVLVADTTGDVRELVAGLVPVRDERCRREPVPAWESRYAWRGYAPTRDTPVAGVAVHANDRRPAVAGLGLDFAPTHRARRIRELLDAGAPAEAIHTDTRGPVLTHLLATADVNGPAAELRDRLLRWDGRMAASSVAAGSYAGWRSALVRRLHDHPVLEALRAPSAYDELFAPWTDPLGRVGVALESVVAGLGPAVCGPVATEALADAAAAPARPWGATHVLAPIQALPGGAPAAALDGDTDCVLATSSVPGVSDACWRGPVARWVWDLGDRSASRWIVPFGASGRPGDPHYADQLPLWTAGELIPVAG</sequence>
<dbReference type="Gene3D" id="2.30.120.10">
    <property type="match status" value="1"/>
</dbReference>
<keyword evidence="2" id="KW-0378">Hydrolase</keyword>
<evidence type="ECO:0000256" key="3">
    <source>
        <dbReference type="ARBA" id="ARBA00023145"/>
    </source>
</evidence>
<dbReference type="AlphaFoldDB" id="A0A1H3RZ51"/>